<dbReference type="CDD" id="cd12148">
    <property type="entry name" value="fungal_TF_MHR"/>
    <property type="match status" value="1"/>
</dbReference>
<keyword evidence="3" id="KW-0805">Transcription regulation</keyword>
<evidence type="ECO:0000256" key="3">
    <source>
        <dbReference type="ARBA" id="ARBA00023015"/>
    </source>
</evidence>
<evidence type="ECO:0000256" key="2">
    <source>
        <dbReference type="ARBA" id="ARBA00022833"/>
    </source>
</evidence>
<evidence type="ECO:0000256" key="7">
    <source>
        <dbReference type="SAM" id="MobiDB-lite"/>
    </source>
</evidence>
<dbReference type="Pfam" id="PF04082">
    <property type="entry name" value="Fungal_trans"/>
    <property type="match status" value="1"/>
</dbReference>
<dbReference type="InterPro" id="IPR051430">
    <property type="entry name" value="Fungal_TF_Env_Response"/>
</dbReference>
<dbReference type="InterPro" id="IPR016181">
    <property type="entry name" value="Acyl_CoA_acyltransferase"/>
</dbReference>
<name>A0ABR3RK62_9PLEO</name>
<dbReference type="EMBL" id="JAKJXO020000005">
    <property type="protein sequence ID" value="KAL1604831.1"/>
    <property type="molecule type" value="Genomic_DNA"/>
</dbReference>
<evidence type="ECO:0000256" key="5">
    <source>
        <dbReference type="ARBA" id="ARBA00023163"/>
    </source>
</evidence>
<dbReference type="SUPFAM" id="SSF55729">
    <property type="entry name" value="Acyl-CoA N-acyltransferases (Nat)"/>
    <property type="match status" value="1"/>
</dbReference>
<dbReference type="Gene3D" id="3.40.630.30">
    <property type="match status" value="1"/>
</dbReference>
<keyword evidence="6" id="KW-0539">Nucleus</keyword>
<keyword evidence="4" id="KW-0238">DNA-binding</keyword>
<organism evidence="9 10">
    <name type="scientific">Paraconiothyrium brasiliense</name>
    <dbReference type="NCBI Taxonomy" id="300254"/>
    <lineage>
        <taxon>Eukaryota</taxon>
        <taxon>Fungi</taxon>
        <taxon>Dikarya</taxon>
        <taxon>Ascomycota</taxon>
        <taxon>Pezizomycotina</taxon>
        <taxon>Dothideomycetes</taxon>
        <taxon>Pleosporomycetidae</taxon>
        <taxon>Pleosporales</taxon>
        <taxon>Massarineae</taxon>
        <taxon>Didymosphaeriaceae</taxon>
        <taxon>Paraconiothyrium</taxon>
    </lineage>
</organism>
<dbReference type="Proteomes" id="UP001521785">
    <property type="component" value="Unassembled WGS sequence"/>
</dbReference>
<feature type="region of interest" description="Disordered" evidence="7">
    <location>
        <begin position="183"/>
        <end position="208"/>
    </location>
</feature>
<keyword evidence="1" id="KW-0479">Metal-binding</keyword>
<keyword evidence="10" id="KW-1185">Reference proteome</keyword>
<feature type="compositionally biased region" description="Basic and acidic residues" evidence="7">
    <location>
        <begin position="183"/>
        <end position="197"/>
    </location>
</feature>
<gene>
    <name evidence="9" type="ORF">SLS60_004371</name>
</gene>
<keyword evidence="5" id="KW-0804">Transcription</keyword>
<dbReference type="SMART" id="SM00906">
    <property type="entry name" value="Fungal_trans"/>
    <property type="match status" value="1"/>
</dbReference>
<feature type="domain" description="N-acetyltransferase" evidence="8">
    <location>
        <begin position="50"/>
        <end position="211"/>
    </location>
</feature>
<protein>
    <recommendedName>
        <fullName evidence="8">N-acetyltransferase domain-containing protein</fullName>
    </recommendedName>
</protein>
<dbReference type="PROSITE" id="PS51186">
    <property type="entry name" value="GNAT"/>
    <property type="match status" value="1"/>
</dbReference>
<evidence type="ECO:0000313" key="9">
    <source>
        <dbReference type="EMBL" id="KAL1604831.1"/>
    </source>
</evidence>
<keyword evidence="2" id="KW-0862">Zinc</keyword>
<accession>A0ABR3RK62</accession>
<dbReference type="Pfam" id="PF13302">
    <property type="entry name" value="Acetyltransf_3"/>
    <property type="match status" value="1"/>
</dbReference>
<evidence type="ECO:0000259" key="8">
    <source>
        <dbReference type="PROSITE" id="PS51186"/>
    </source>
</evidence>
<evidence type="ECO:0000256" key="6">
    <source>
        <dbReference type="ARBA" id="ARBA00023242"/>
    </source>
</evidence>
<dbReference type="InterPro" id="IPR007219">
    <property type="entry name" value="XnlR_reg_dom"/>
</dbReference>
<comment type="caution">
    <text evidence="9">The sequence shown here is derived from an EMBL/GenBank/DDBJ whole genome shotgun (WGS) entry which is preliminary data.</text>
</comment>
<dbReference type="PANTHER" id="PTHR31944:SF131">
    <property type="entry name" value="HEME-RESPONSIVE ZINC FINGER TRANSCRIPTION FACTOR HAP1"/>
    <property type="match status" value="1"/>
</dbReference>
<proteinExistence type="predicted"/>
<evidence type="ECO:0000256" key="1">
    <source>
        <dbReference type="ARBA" id="ARBA00022723"/>
    </source>
</evidence>
<reference evidence="9 10" key="1">
    <citation type="submission" date="2024-02" db="EMBL/GenBank/DDBJ databases">
        <title>De novo assembly and annotation of 12 fungi associated with fruit tree decline syndrome in Ontario, Canada.</title>
        <authorList>
            <person name="Sulman M."/>
            <person name="Ellouze W."/>
            <person name="Ilyukhin E."/>
        </authorList>
    </citation>
    <scope>NUCLEOTIDE SEQUENCE [LARGE SCALE GENOMIC DNA]</scope>
    <source>
        <strain evidence="9 10">M42-189</strain>
    </source>
</reference>
<sequence length="871" mass="98200">MAVPNLNFHISTPRLEISHLDSKSDAHCDFLVTLYGTEENRARNTVASPMPDREAARKQIESNDHIWTDGYGRYLVSLKTPTSSTATEAEAPFSERAKSYEMIGVVSMKFRKFEGAPLAPDVGYGLLPAFQGKGYATEAAAGLVKWFEEEKGQREFFGFCDPDNEGSKGVLRRMGFKERGVRNIRGIKPDESDRDEASSTTSATAPSLDLDTMRSRITILENQLESALKRSIEPAPVGLSVAETPVSSIETAESRIGGTFYIHHGDPALGQSPNMHRSLTHKKRMYGQSHWMNLSVVLVKDIAQMIDRQTKDPTKMEFSEKVFTGMQKCKRTARLVKRQREPPWPCPPTPELPPKNIADDLVDCYLRTYESVYRILHVPSFRRTYETIWVTESEPDSVFLIQLKLVLAIGATVYNNNFTLRPSAMRWVHEAETYLTNPHLKHRLNIQYIQIYCLQLIARQTAAVGEDMVFIITGNLLRSAMYLGLHRDPAHMPAGTIFSNEMHRRLWSTITELCLQASIYAGCPPLLSQDDYDTQPPGNFDDDQLENGEAIARPETCFTQSSISMLLQKTFPARLAIARFLNNFTSSGTYEQTLKLDKDLRTAYKTLRETLRAFNPNHGNMPSDFQIRLVDTTMNRYLCAVHAPFFKPALNDAKYAYSRKAVFDTALKMWYATYPITDNFGTPLSDSTTPPLRDDFQRMVTCGHGFLRSATILSILMIAIEMRTQFQEDDGLSPTPLRRDLFAILEEAKAWSIWCMEAGETNVKGHVFVCLMHAYTQGLAKGLDKDEIAKSLVVAADGALQRGQALLEKMMENEVPEQNAGSLGDLSLDDLTPEMLADWQSIMPTGINDPYSNDMMNWAFDQAEVQNTFLF</sequence>
<dbReference type="PANTHER" id="PTHR31944">
    <property type="entry name" value="HEME-RESPONSIVE ZINC FINGER TRANSCRIPTION FACTOR HAP1"/>
    <property type="match status" value="1"/>
</dbReference>
<evidence type="ECO:0000256" key="4">
    <source>
        <dbReference type="ARBA" id="ARBA00023125"/>
    </source>
</evidence>
<evidence type="ECO:0000313" key="10">
    <source>
        <dbReference type="Proteomes" id="UP001521785"/>
    </source>
</evidence>
<dbReference type="InterPro" id="IPR000182">
    <property type="entry name" value="GNAT_dom"/>
</dbReference>